<organism evidence="3 4">
    <name type="scientific">Microbacterium ulmi</name>
    <dbReference type="NCBI Taxonomy" id="179095"/>
    <lineage>
        <taxon>Bacteria</taxon>
        <taxon>Bacillati</taxon>
        <taxon>Actinomycetota</taxon>
        <taxon>Actinomycetes</taxon>
        <taxon>Micrococcales</taxon>
        <taxon>Microbacteriaceae</taxon>
        <taxon>Microbacterium</taxon>
    </lineage>
</organism>
<dbReference type="GO" id="GO:0006783">
    <property type="term" value="P:heme biosynthetic process"/>
    <property type="evidence" value="ECO:0007669"/>
    <property type="project" value="TreeGrafter"/>
</dbReference>
<dbReference type="GO" id="GO:0010181">
    <property type="term" value="F:FMN binding"/>
    <property type="evidence" value="ECO:0007669"/>
    <property type="project" value="InterPro"/>
</dbReference>
<dbReference type="PANTHER" id="PTHR38030">
    <property type="entry name" value="PROTOPORPHYRINOGEN IX DEHYDROGENASE [MENAQUINONE]"/>
    <property type="match status" value="1"/>
</dbReference>
<feature type="transmembrane region" description="Helical" evidence="1">
    <location>
        <begin position="38"/>
        <end position="61"/>
    </location>
</feature>
<accession>A0A7Y2Q154</accession>
<proteinExistence type="predicted"/>
<dbReference type="PANTHER" id="PTHR38030:SF2">
    <property type="entry name" value="PROTOPORPHYRINOGEN IX DEHYDROGENASE [QUINONE]"/>
    <property type="match status" value="1"/>
</dbReference>
<dbReference type="SUPFAM" id="SSF52218">
    <property type="entry name" value="Flavoproteins"/>
    <property type="match status" value="1"/>
</dbReference>
<dbReference type="InterPro" id="IPR008254">
    <property type="entry name" value="Flavodoxin/NO_synth"/>
</dbReference>
<dbReference type="PROSITE" id="PS50902">
    <property type="entry name" value="FLAVODOXIN_LIKE"/>
    <property type="match status" value="1"/>
</dbReference>
<reference evidence="3 4" key="1">
    <citation type="submission" date="2020-05" db="EMBL/GenBank/DDBJ databases">
        <title>MicrobeNet Type strains.</title>
        <authorList>
            <person name="Nicholson A.C."/>
        </authorList>
    </citation>
    <scope>NUCLEOTIDE SEQUENCE [LARGE SCALE GENOMIC DNA]</scope>
    <source>
        <strain evidence="3 4">JCM 14282</strain>
    </source>
</reference>
<protein>
    <submittedName>
        <fullName evidence="3">Flavodoxin</fullName>
    </submittedName>
</protein>
<feature type="domain" description="Flavodoxin-like" evidence="2">
    <location>
        <begin position="4"/>
        <end position="178"/>
    </location>
</feature>
<dbReference type="InterPro" id="IPR052200">
    <property type="entry name" value="Protoporphyrinogen_IX_DH"/>
</dbReference>
<dbReference type="Proteomes" id="UP000543598">
    <property type="component" value="Unassembled WGS sequence"/>
</dbReference>
<keyword evidence="4" id="KW-1185">Reference proteome</keyword>
<evidence type="ECO:0000313" key="4">
    <source>
        <dbReference type="Proteomes" id="UP000543598"/>
    </source>
</evidence>
<dbReference type="RefSeq" id="WP_167035754.1">
    <property type="nucleotide sequence ID" value="NZ_BAAANA010000002.1"/>
</dbReference>
<dbReference type="InterPro" id="IPR029039">
    <property type="entry name" value="Flavoprotein-like_sf"/>
</dbReference>
<comment type="caution">
    <text evidence="3">The sequence shown here is derived from an EMBL/GenBank/DDBJ whole genome shotgun (WGS) entry which is preliminary data.</text>
</comment>
<dbReference type="Pfam" id="PF12724">
    <property type="entry name" value="Flavodoxin_5"/>
    <property type="match status" value="1"/>
</dbReference>
<dbReference type="EMBL" id="JABEMB010000010">
    <property type="protein sequence ID" value="NNH03987.1"/>
    <property type="molecule type" value="Genomic_DNA"/>
</dbReference>
<keyword evidence="1" id="KW-1133">Transmembrane helix</keyword>
<evidence type="ECO:0000313" key="3">
    <source>
        <dbReference type="EMBL" id="NNH03987.1"/>
    </source>
</evidence>
<gene>
    <name evidence="3" type="ORF">HLA99_09025</name>
</gene>
<sequence length="178" mass="19495">MTRVLVTYSTKHGSTAEIAQAIADELREKGMDADCVDVAVASVAGFDAVVLGSAVYMGRWLHDARRFLKRHLEALSAIPFWIFSSGPTGEKAEEDLAHDTRWLEPRKVLDLAASAGLRGHIVFAGRLPVDPHGFVETSMVRSTPPDLQDARDWEGIRRWADDIASELERTGARRGGAA</sequence>
<evidence type="ECO:0000256" key="1">
    <source>
        <dbReference type="SAM" id="Phobius"/>
    </source>
</evidence>
<name>A0A7Y2Q154_9MICO</name>
<dbReference type="AlphaFoldDB" id="A0A7Y2Q154"/>
<dbReference type="GO" id="GO:0070819">
    <property type="term" value="F:menaquinone-dependent protoporphyrinogen oxidase activity"/>
    <property type="evidence" value="ECO:0007669"/>
    <property type="project" value="TreeGrafter"/>
</dbReference>
<evidence type="ECO:0000259" key="2">
    <source>
        <dbReference type="PROSITE" id="PS50902"/>
    </source>
</evidence>
<dbReference type="InterPro" id="IPR026816">
    <property type="entry name" value="Flavodoxin_dom"/>
</dbReference>
<dbReference type="Gene3D" id="3.40.50.360">
    <property type="match status" value="1"/>
</dbReference>
<keyword evidence="1" id="KW-0472">Membrane</keyword>
<keyword evidence="1" id="KW-0812">Transmembrane</keyword>